<sequence length="162" mass="18244">MLLLSQDQDISLEEVLKYPLTPVPLSLAHLNGSLCATNKASLVHKLEAMVQHLRTPPMVDVVIIDVMFLIRSQVSFLPVHYGDVARYLLKTVKAFGAKMVFLVCDVYSIETIKDTCREERGTITGGTYPDKLGPAQSRPRDFANMLKHDSFKNAFFKFLIDE</sequence>
<organism evidence="1 2">
    <name type="scientific">Mugilogobius chulae</name>
    <name type="common">yellowstripe goby</name>
    <dbReference type="NCBI Taxonomy" id="88201"/>
    <lineage>
        <taxon>Eukaryota</taxon>
        <taxon>Metazoa</taxon>
        <taxon>Chordata</taxon>
        <taxon>Craniata</taxon>
        <taxon>Vertebrata</taxon>
        <taxon>Euteleostomi</taxon>
        <taxon>Actinopterygii</taxon>
        <taxon>Neopterygii</taxon>
        <taxon>Teleostei</taxon>
        <taxon>Neoteleostei</taxon>
        <taxon>Acanthomorphata</taxon>
        <taxon>Gobiaria</taxon>
        <taxon>Gobiiformes</taxon>
        <taxon>Gobioidei</taxon>
        <taxon>Gobiidae</taxon>
        <taxon>Gobionellinae</taxon>
        <taxon>Mugilogobius</taxon>
    </lineage>
</organism>
<keyword evidence="2" id="KW-1185">Reference proteome</keyword>
<gene>
    <name evidence="1" type="ORF">WMY93_018110</name>
</gene>
<dbReference type="Proteomes" id="UP001460270">
    <property type="component" value="Unassembled WGS sequence"/>
</dbReference>
<dbReference type="AlphaFoldDB" id="A0AAW0NI65"/>
<proteinExistence type="predicted"/>
<reference evidence="2" key="1">
    <citation type="submission" date="2024-04" db="EMBL/GenBank/DDBJ databases">
        <title>Salinicola lusitanus LLJ914,a marine bacterium isolated from the Okinawa Trough.</title>
        <authorList>
            <person name="Li J."/>
        </authorList>
    </citation>
    <scope>NUCLEOTIDE SEQUENCE [LARGE SCALE GENOMIC DNA]</scope>
</reference>
<accession>A0AAW0NI65</accession>
<evidence type="ECO:0000313" key="1">
    <source>
        <dbReference type="EMBL" id="KAK7901341.1"/>
    </source>
</evidence>
<comment type="caution">
    <text evidence="1">The sequence shown here is derived from an EMBL/GenBank/DDBJ whole genome shotgun (WGS) entry which is preliminary data.</text>
</comment>
<evidence type="ECO:0000313" key="2">
    <source>
        <dbReference type="Proteomes" id="UP001460270"/>
    </source>
</evidence>
<dbReference type="EMBL" id="JBBPFD010000013">
    <property type="protein sequence ID" value="KAK7901341.1"/>
    <property type="molecule type" value="Genomic_DNA"/>
</dbReference>
<protein>
    <submittedName>
        <fullName evidence="1">Uncharacterized protein</fullName>
    </submittedName>
</protein>
<name>A0AAW0NI65_9GOBI</name>